<sequence length="245" mass="27224">MKTPKDLLAGVPLAGTSTAGIDQPHVDSISKHAAELVNVIFRELQGIFPAWKQAFSDMETLSSAKRNWTKGFIDNGIVNVAQVRTGLSKARQIARDFVPSVGTFIAWCNLSPDDAGLPQALEAYHEACEKAHASSPQSVYWSHPAVYQAAKSTGFFELKSRREQDIFPLFKRNYTLACQQVLAGEILTDLPKALTDQSPKTLAEKNKDFHDRVQEKYLQECGFNQLDNPQAALNCIYELLGRKLN</sequence>
<evidence type="ECO:0000313" key="1">
    <source>
        <dbReference type="EMBL" id="RDH43409.1"/>
    </source>
</evidence>
<dbReference type="InterPro" id="IPR009731">
    <property type="entry name" value="P-like"/>
</dbReference>
<dbReference type="EMBL" id="NDXW01000001">
    <property type="protein sequence ID" value="RDH43409.1"/>
    <property type="molecule type" value="Genomic_DNA"/>
</dbReference>
<dbReference type="Proteomes" id="UP000257039">
    <property type="component" value="Unassembled WGS sequence"/>
</dbReference>
<dbReference type="AlphaFoldDB" id="A0A4P9VLH8"/>
<protein>
    <submittedName>
        <fullName evidence="1">Replication protein P</fullName>
    </submittedName>
</protein>
<comment type="caution">
    <text evidence="1">The sequence shown here is derived from an EMBL/GenBank/DDBJ whole genome shotgun (WGS) entry which is preliminary data.</text>
</comment>
<gene>
    <name evidence="1" type="ORF">B9G39_08130</name>
</gene>
<name>A0A4P9VLH8_9GAMM</name>
<accession>A0A4P9VLH8</accession>
<evidence type="ECO:0000313" key="2">
    <source>
        <dbReference type="Proteomes" id="UP000257039"/>
    </source>
</evidence>
<dbReference type="RefSeq" id="WP_094786743.1">
    <property type="nucleotide sequence ID" value="NZ_NDXW01000001.1"/>
</dbReference>
<reference evidence="1 2" key="1">
    <citation type="submission" date="2017-04" db="EMBL/GenBank/DDBJ databases">
        <title>Draft genome sequence of Zooshikella ganghwensis VG4 isolated from Red Sea sediments.</title>
        <authorList>
            <person name="Rehman Z."/>
            <person name="Alam I."/>
            <person name="Kamau A."/>
            <person name="Bajic V."/>
            <person name="Leiknes T."/>
        </authorList>
    </citation>
    <scope>NUCLEOTIDE SEQUENCE [LARGE SCALE GENOMIC DNA]</scope>
    <source>
        <strain evidence="1 2">VG4</strain>
    </source>
</reference>
<keyword evidence="2" id="KW-1185">Reference proteome</keyword>
<organism evidence="1 2">
    <name type="scientific">Zooshikella ganghwensis</name>
    <dbReference type="NCBI Taxonomy" id="202772"/>
    <lineage>
        <taxon>Bacteria</taxon>
        <taxon>Pseudomonadati</taxon>
        <taxon>Pseudomonadota</taxon>
        <taxon>Gammaproteobacteria</taxon>
        <taxon>Oceanospirillales</taxon>
        <taxon>Zooshikellaceae</taxon>
        <taxon>Zooshikella</taxon>
    </lineage>
</organism>
<dbReference type="Pfam" id="PF06992">
    <property type="entry name" value="Phage_lambda_P"/>
    <property type="match status" value="1"/>
</dbReference>
<dbReference type="GO" id="GO:0006270">
    <property type="term" value="P:DNA replication initiation"/>
    <property type="evidence" value="ECO:0007669"/>
    <property type="project" value="InterPro"/>
</dbReference>
<proteinExistence type="predicted"/>